<feature type="binding site" evidence="19">
    <location>
        <begin position="807"/>
        <end position="814"/>
    </location>
    <ligand>
        <name>ATP</name>
        <dbReference type="ChEBI" id="CHEBI:30616"/>
    </ligand>
</feature>
<dbReference type="InterPro" id="IPR000719">
    <property type="entry name" value="Prot_kinase_dom"/>
</dbReference>
<dbReference type="InterPro" id="IPR036179">
    <property type="entry name" value="Ig-like_dom_sf"/>
</dbReference>
<feature type="region of interest" description="Disordered" evidence="23">
    <location>
        <begin position="1350"/>
        <end position="1378"/>
    </location>
</feature>
<dbReference type="GO" id="GO:0005524">
    <property type="term" value="F:ATP binding"/>
    <property type="evidence" value="ECO:0007669"/>
    <property type="project" value="UniProtKB-UniRule"/>
</dbReference>
<keyword evidence="8" id="KW-0418">Kinase</keyword>
<feature type="binding site" evidence="20">
    <location>
        <position position="1050"/>
    </location>
    <ligand>
        <name>Mg(2+)</name>
        <dbReference type="ChEBI" id="CHEBI:18420"/>
    </ligand>
</feature>
<dbReference type="Gene3D" id="1.10.510.10">
    <property type="entry name" value="Transferase(Phosphotransferase) domain 1"/>
    <property type="match status" value="1"/>
</dbReference>
<keyword evidence="28" id="KW-1185">Reference proteome</keyword>
<keyword evidence="5" id="KW-0808">Transferase</keyword>
<keyword evidence="6 24" id="KW-0812">Transmembrane</keyword>
<dbReference type="InterPro" id="IPR001824">
    <property type="entry name" value="Tyr_kinase_rcpt_3_CS"/>
</dbReference>
<evidence type="ECO:0000256" key="21">
    <source>
        <dbReference type="PIRSR" id="PIRSR000615-4"/>
    </source>
</evidence>
<evidence type="ECO:0000256" key="15">
    <source>
        <dbReference type="ARBA" id="ARBA00023180"/>
    </source>
</evidence>
<dbReference type="GO" id="GO:0046872">
    <property type="term" value="F:metal ion binding"/>
    <property type="evidence" value="ECO:0007669"/>
    <property type="project" value="UniProtKB-KW"/>
</dbReference>
<evidence type="ECO:0000256" key="22">
    <source>
        <dbReference type="PROSITE-ProRule" id="PRU10141"/>
    </source>
</evidence>
<organism evidence="27 28">
    <name type="scientific">Zophobas morio</name>
    <dbReference type="NCBI Taxonomy" id="2755281"/>
    <lineage>
        <taxon>Eukaryota</taxon>
        <taxon>Metazoa</taxon>
        <taxon>Ecdysozoa</taxon>
        <taxon>Arthropoda</taxon>
        <taxon>Hexapoda</taxon>
        <taxon>Insecta</taxon>
        <taxon>Pterygota</taxon>
        <taxon>Neoptera</taxon>
        <taxon>Endopterygota</taxon>
        <taxon>Coleoptera</taxon>
        <taxon>Polyphaga</taxon>
        <taxon>Cucujiformia</taxon>
        <taxon>Tenebrionidae</taxon>
        <taxon>Zophobas</taxon>
    </lineage>
</organism>
<evidence type="ECO:0000256" key="8">
    <source>
        <dbReference type="ARBA" id="ARBA00022777"/>
    </source>
</evidence>
<evidence type="ECO:0000256" key="13">
    <source>
        <dbReference type="ARBA" id="ARBA00023157"/>
    </source>
</evidence>
<evidence type="ECO:0000256" key="4">
    <source>
        <dbReference type="ARBA" id="ARBA00022553"/>
    </source>
</evidence>
<keyword evidence="20" id="KW-0479">Metal-binding</keyword>
<dbReference type="PROSITE" id="PS00107">
    <property type="entry name" value="PROTEIN_KINASE_ATP"/>
    <property type="match status" value="1"/>
</dbReference>
<dbReference type="Proteomes" id="UP001168821">
    <property type="component" value="Unassembled WGS sequence"/>
</dbReference>
<feature type="domain" description="Ig-like" evidence="26">
    <location>
        <begin position="523"/>
        <end position="617"/>
    </location>
</feature>
<keyword evidence="9 19" id="KW-0067">ATP-binding</keyword>
<feature type="region of interest" description="Disordered" evidence="23">
    <location>
        <begin position="1290"/>
        <end position="1314"/>
    </location>
</feature>
<dbReference type="InterPro" id="IPR003599">
    <property type="entry name" value="Ig_sub"/>
</dbReference>
<dbReference type="PROSITE" id="PS00240">
    <property type="entry name" value="RECEPTOR_TYR_KIN_III"/>
    <property type="match status" value="1"/>
</dbReference>
<keyword evidence="3" id="KW-1003">Cell membrane</keyword>
<feature type="binding site" evidence="19">
    <location>
        <position position="834"/>
    </location>
    <ligand>
        <name>ATP</name>
        <dbReference type="ChEBI" id="CHEBI:30616"/>
    </ligand>
</feature>
<evidence type="ECO:0000256" key="23">
    <source>
        <dbReference type="SAM" id="MobiDB-lite"/>
    </source>
</evidence>
<feature type="binding site" evidence="20">
    <location>
        <position position="1063"/>
    </location>
    <ligand>
        <name>Mg(2+)</name>
        <dbReference type="ChEBI" id="CHEBI:18420"/>
    </ligand>
</feature>
<evidence type="ECO:0000256" key="7">
    <source>
        <dbReference type="ARBA" id="ARBA00022741"/>
    </source>
</evidence>
<evidence type="ECO:0000256" key="3">
    <source>
        <dbReference type="ARBA" id="ARBA00022475"/>
    </source>
</evidence>
<feature type="transmembrane region" description="Helical" evidence="24">
    <location>
        <begin position="724"/>
        <end position="746"/>
    </location>
</feature>
<evidence type="ECO:0000256" key="19">
    <source>
        <dbReference type="PIRSR" id="PIRSR000615-2"/>
    </source>
</evidence>
<evidence type="ECO:0000256" key="11">
    <source>
        <dbReference type="ARBA" id="ARBA00023136"/>
    </source>
</evidence>
<evidence type="ECO:0000256" key="5">
    <source>
        <dbReference type="ARBA" id="ARBA00022679"/>
    </source>
</evidence>
<evidence type="ECO:0000256" key="2">
    <source>
        <dbReference type="ARBA" id="ARBA00011902"/>
    </source>
</evidence>
<dbReference type="PIRSF" id="PIRSF000615">
    <property type="entry name" value="TyrPK_CSF1-R"/>
    <property type="match status" value="1"/>
</dbReference>
<keyword evidence="7 19" id="KW-0547">Nucleotide-binding</keyword>
<gene>
    <name evidence="27" type="ORF">Zmor_011471</name>
</gene>
<evidence type="ECO:0000256" key="18">
    <source>
        <dbReference type="PIRSR" id="PIRSR000615-1"/>
    </source>
</evidence>
<dbReference type="InterPro" id="IPR013098">
    <property type="entry name" value="Ig_I-set"/>
</dbReference>
<dbReference type="PANTHER" id="PTHR24416">
    <property type="entry name" value="TYROSINE-PROTEIN KINASE RECEPTOR"/>
    <property type="match status" value="1"/>
</dbReference>
<dbReference type="InterPro" id="IPR017441">
    <property type="entry name" value="Protein_kinase_ATP_BS"/>
</dbReference>
<evidence type="ECO:0000256" key="16">
    <source>
        <dbReference type="ARBA" id="ARBA00023319"/>
    </source>
</evidence>
<dbReference type="EC" id="2.7.10.1" evidence="2"/>
<dbReference type="InterPro" id="IPR007110">
    <property type="entry name" value="Ig-like_dom"/>
</dbReference>
<protein>
    <recommendedName>
        <fullName evidence="2">receptor protein-tyrosine kinase</fullName>
        <ecNumber evidence="2">2.7.10.1</ecNumber>
    </recommendedName>
</protein>
<dbReference type="Gene3D" id="3.30.200.20">
    <property type="entry name" value="Phosphorylase Kinase, domain 1"/>
    <property type="match status" value="1"/>
</dbReference>
<dbReference type="FunFam" id="3.30.200.20:FF:000384">
    <property type="entry name" value="Receptor protein-tyrosine kinase"/>
    <property type="match status" value="1"/>
</dbReference>
<dbReference type="InterPro" id="IPR013783">
    <property type="entry name" value="Ig-like_fold"/>
</dbReference>
<feature type="active site" description="Proton acceptor" evidence="18">
    <location>
        <position position="1045"/>
    </location>
</feature>
<dbReference type="InterPro" id="IPR001245">
    <property type="entry name" value="Ser-Thr/Tyr_kinase_cat_dom"/>
</dbReference>
<proteinExistence type="predicted"/>
<feature type="domain" description="Protein kinase" evidence="25">
    <location>
        <begin position="800"/>
        <end position="1197"/>
    </location>
</feature>
<dbReference type="InterPro" id="IPR011009">
    <property type="entry name" value="Kinase-like_dom_sf"/>
</dbReference>
<dbReference type="PRINTS" id="PR01832">
    <property type="entry name" value="VEGFRECEPTOR"/>
</dbReference>
<feature type="domain" description="Ig-like" evidence="26">
    <location>
        <begin position="626"/>
        <end position="714"/>
    </location>
</feature>
<keyword evidence="11 24" id="KW-0472">Membrane</keyword>
<feature type="domain" description="Ig-like" evidence="26">
    <location>
        <begin position="213"/>
        <end position="309"/>
    </location>
</feature>
<dbReference type="GO" id="GO:0007169">
    <property type="term" value="P:cell surface receptor protein tyrosine kinase signaling pathway"/>
    <property type="evidence" value="ECO:0007669"/>
    <property type="project" value="InterPro"/>
</dbReference>
<dbReference type="GO" id="GO:0004714">
    <property type="term" value="F:transmembrane receptor protein tyrosine kinase activity"/>
    <property type="evidence" value="ECO:0007669"/>
    <property type="project" value="UniProtKB-EC"/>
</dbReference>
<keyword evidence="13" id="KW-1015">Disulfide bond</keyword>
<evidence type="ECO:0000259" key="26">
    <source>
        <dbReference type="PROSITE" id="PS50835"/>
    </source>
</evidence>
<keyword evidence="20" id="KW-0460">Magnesium</keyword>
<dbReference type="PROSITE" id="PS00109">
    <property type="entry name" value="PROTEIN_KINASE_TYR"/>
    <property type="match status" value="1"/>
</dbReference>
<evidence type="ECO:0000256" key="14">
    <source>
        <dbReference type="ARBA" id="ARBA00023170"/>
    </source>
</evidence>
<dbReference type="EMBL" id="JALNTZ010000003">
    <property type="protein sequence ID" value="KAJ3659802.1"/>
    <property type="molecule type" value="Genomic_DNA"/>
</dbReference>
<dbReference type="Gene3D" id="2.60.40.10">
    <property type="entry name" value="Immunoglobulins"/>
    <property type="match status" value="7"/>
</dbReference>
<comment type="catalytic activity">
    <reaction evidence="17">
        <text>L-tyrosyl-[protein] + ATP = O-phospho-L-tyrosyl-[protein] + ADP + H(+)</text>
        <dbReference type="Rhea" id="RHEA:10596"/>
        <dbReference type="Rhea" id="RHEA-COMP:10136"/>
        <dbReference type="Rhea" id="RHEA-COMP:20101"/>
        <dbReference type="ChEBI" id="CHEBI:15378"/>
        <dbReference type="ChEBI" id="CHEBI:30616"/>
        <dbReference type="ChEBI" id="CHEBI:46858"/>
        <dbReference type="ChEBI" id="CHEBI:61978"/>
        <dbReference type="ChEBI" id="CHEBI:456216"/>
        <dbReference type="EC" id="2.7.10.1"/>
    </reaction>
</comment>
<dbReference type="SMART" id="SM00409">
    <property type="entry name" value="IG"/>
    <property type="match status" value="6"/>
</dbReference>
<evidence type="ECO:0000256" key="17">
    <source>
        <dbReference type="ARBA" id="ARBA00051243"/>
    </source>
</evidence>
<evidence type="ECO:0000313" key="28">
    <source>
        <dbReference type="Proteomes" id="UP001168821"/>
    </source>
</evidence>
<evidence type="ECO:0000256" key="1">
    <source>
        <dbReference type="ARBA" id="ARBA00004251"/>
    </source>
</evidence>
<feature type="binding site" evidence="22">
    <location>
        <position position="838"/>
    </location>
    <ligand>
        <name>ATP</name>
        <dbReference type="ChEBI" id="CHEBI:30616"/>
    </ligand>
</feature>
<evidence type="ECO:0000313" key="27">
    <source>
        <dbReference type="EMBL" id="KAJ3659802.1"/>
    </source>
</evidence>
<reference evidence="27" key="1">
    <citation type="journal article" date="2023" name="G3 (Bethesda)">
        <title>Whole genome assemblies of Zophobas morio and Tenebrio molitor.</title>
        <authorList>
            <person name="Kaur S."/>
            <person name="Stinson S.A."/>
            <person name="diCenzo G.C."/>
        </authorList>
    </citation>
    <scope>NUCLEOTIDE SEQUENCE</scope>
    <source>
        <strain evidence="27">QUZm001</strain>
    </source>
</reference>
<feature type="site" description="Important for interaction with phosphotyrosine-binding proteins" evidence="21">
    <location>
        <position position="1189"/>
    </location>
</feature>
<evidence type="ECO:0000256" key="6">
    <source>
        <dbReference type="ARBA" id="ARBA00022692"/>
    </source>
</evidence>
<accession>A0AA38ITN2</accession>
<dbReference type="InterPro" id="IPR050122">
    <property type="entry name" value="RTK"/>
</dbReference>
<feature type="domain" description="Ig-like" evidence="26">
    <location>
        <begin position="417"/>
        <end position="510"/>
    </location>
</feature>
<keyword evidence="12" id="KW-0829">Tyrosine-protein kinase</keyword>
<dbReference type="InterPro" id="IPR003598">
    <property type="entry name" value="Ig_sub2"/>
</dbReference>
<dbReference type="GO" id="GO:0043235">
    <property type="term" value="C:receptor complex"/>
    <property type="evidence" value="ECO:0007669"/>
    <property type="project" value="TreeGrafter"/>
</dbReference>
<evidence type="ECO:0000256" key="20">
    <source>
        <dbReference type="PIRSR" id="PIRSR000615-3"/>
    </source>
</evidence>
<feature type="compositionally biased region" description="Polar residues" evidence="23">
    <location>
        <begin position="1302"/>
        <end position="1311"/>
    </location>
</feature>
<dbReference type="CDD" id="cd00096">
    <property type="entry name" value="Ig"/>
    <property type="match status" value="1"/>
</dbReference>
<dbReference type="PANTHER" id="PTHR24416:SF600">
    <property type="entry name" value="PDGF- AND VEGF-RECEPTOR RELATED, ISOFORM J"/>
    <property type="match status" value="1"/>
</dbReference>
<feature type="binding site" evidence="19">
    <location>
        <position position="1049"/>
    </location>
    <ligand>
        <name>ATP</name>
        <dbReference type="ChEBI" id="CHEBI:30616"/>
    </ligand>
</feature>
<sequence length="1378" mass="156073">MYQHNTGKVLALGHGKPEILSEYEETILESGDNFTVLCQGQTPLKWRWPIVEDEEYQKWTTISEIEVLPKKANYKYARKLFIQNITYPYTGFYQCLDKNVESFDDNDGSSIYLYVRDQEHLSVSDAEVETVTVTQYDEAVIPCRPTSPDVDVKLTLIGGEAIDNATYNPKTGFRFHVGYLSDQGLYCCNFLFGSSEYEQCIYLNVIQINHFLPKPSMKELSGGHTIVGDKLILECRIRSSTYVNIVWTTPTGPPDSNRMSLSTQQKIPGQTILTQNLTINETILKDKGMYYCNVSDNQNHASLGSLNVTVYALTEHFINLTEDNNVYTISAMAGDDAVVWRINVDGHPEPKLFWLNNRNETIIPMTSDKYDVTFSATDAVIKIKDISITDYGNYTLLAENGYENDTISLFLNVTDKPLVHLEGSTYHMVNEKDTIKCIVAAYPPATIYWSFKPCSDNSCTFHMMNETRSFKKGLQVISSLEIKSLNTGYVKCLAVNSIGEDSAVNAYYVTDVKNGFDIFGFDPTVNVDLQKDTIEVAVGESMNVICGVSVHNYTSDLKWIRNNQLMKYGDRYRIDKSRTEYTNRAVLNLEKVQSADAGTYSCQVKRKDGKSLFKNMTLIVSELSKPVIVSTNLKKDMELRLPNSVEFYCKVKGVPKPVILWYRNNEKLHPSNRTHFKNDSQYMNIVSLDFKDEGAYKCEVSNKAGRVSREVNLKFKNKPDTNNLYLWITIVVLCMLAFLFCIGMTIKIRNEKKLQRELRIAGLANFEKGAIESLNPDLAIDDQAELLPYDKKWEFPIEKLKLGKQLGSGAFGVVMKGVAKGIVDGEESTTVAVKMVKKNADHTYIKALASELKIMVHLGKHLNVVNLLGACTKNVAKRELLVIVEFCRFGNIQNYLLRHRENFIDQVDPKTCHIDYTIGQEELERTYSVSSNRSNSQSPYMKYAALSFSQNSGPPVAHMVDYRGNNYNGATGKTDITMVSMSPSSGDDEVILSNNSSVQPEWRSNYHGDYKGNIKPICTKDLLAWAFQVSRGMEYLASRRVLHGDLAARNILLADHNVVKICDFGLAKSMYKSDNYKKKGDGPLPVKWMAIESIRDKVFSTQSDVWSFGIVLWEFFSLARTPYPGMEADERLYNKLLDGYRMESPEYSPKEIYKMMLDCWHAKPINRPSFSKLSERIGSLLEDTVRKHYIDLNDPYLVMNTQRLEEGHSDYLAMLSPPNFENLSSPRNYVNDLAPSDDTSGYLSMNSAHIFSPRADEDRVFSFDVSGKTNKRSEEGTGNELIPMLRIQSESDGDSSSCNSPVAPNSFSNPSYHLPPIVERDQVISDKDIVKSSDNYVNMPQNKTVLRDSNPFLSKVEKNGKDNNYVNSNSRDWESVKL</sequence>
<keyword evidence="15" id="KW-0325">Glycoprotein</keyword>
<evidence type="ECO:0000256" key="10">
    <source>
        <dbReference type="ARBA" id="ARBA00022989"/>
    </source>
</evidence>
<dbReference type="PROSITE" id="PS50835">
    <property type="entry name" value="IG_LIKE"/>
    <property type="match status" value="5"/>
</dbReference>
<comment type="subcellular location">
    <subcellularLocation>
        <location evidence="1">Cell membrane</location>
        <topology evidence="1">Single-pass type I membrane protein</topology>
    </subcellularLocation>
</comment>
<keyword evidence="14" id="KW-0675">Receptor</keyword>
<evidence type="ECO:0000256" key="9">
    <source>
        <dbReference type="ARBA" id="ARBA00022840"/>
    </source>
</evidence>
<dbReference type="GO" id="GO:0005886">
    <property type="term" value="C:plasma membrane"/>
    <property type="evidence" value="ECO:0007669"/>
    <property type="project" value="UniProtKB-SubCell"/>
</dbReference>
<evidence type="ECO:0000256" key="24">
    <source>
        <dbReference type="SAM" id="Phobius"/>
    </source>
</evidence>
<dbReference type="PROSITE" id="PS50011">
    <property type="entry name" value="PROTEIN_KINASE_DOM"/>
    <property type="match status" value="1"/>
</dbReference>
<dbReference type="SUPFAM" id="SSF48726">
    <property type="entry name" value="Immunoglobulin"/>
    <property type="match status" value="5"/>
</dbReference>
<keyword evidence="16" id="KW-0393">Immunoglobulin domain</keyword>
<evidence type="ECO:0000259" key="25">
    <source>
        <dbReference type="PROSITE" id="PS50011"/>
    </source>
</evidence>
<feature type="domain" description="Ig-like" evidence="26">
    <location>
        <begin position="17"/>
        <end position="95"/>
    </location>
</feature>
<dbReference type="Pfam" id="PF07714">
    <property type="entry name" value="PK_Tyr_Ser-Thr"/>
    <property type="match status" value="1"/>
</dbReference>
<dbReference type="FunFam" id="2.60.40.10:FF:000107">
    <property type="entry name" value="Myosin, light chain kinase a"/>
    <property type="match status" value="1"/>
</dbReference>
<comment type="caution">
    <text evidence="27">The sequence shown here is derived from an EMBL/GenBank/DDBJ whole genome shotgun (WGS) entry which is preliminary data.</text>
</comment>
<dbReference type="InterPro" id="IPR008266">
    <property type="entry name" value="Tyr_kinase_AS"/>
</dbReference>
<dbReference type="SMART" id="SM00408">
    <property type="entry name" value="IGc2"/>
    <property type="match status" value="4"/>
</dbReference>
<dbReference type="FunFam" id="1.10.510.10:FF:000373">
    <property type="entry name" value="Receptor protein-tyrosine kinase"/>
    <property type="match status" value="1"/>
</dbReference>
<keyword evidence="4" id="KW-0597">Phosphoprotein</keyword>
<dbReference type="SUPFAM" id="SSF56112">
    <property type="entry name" value="Protein kinase-like (PK-like)"/>
    <property type="match status" value="1"/>
</dbReference>
<evidence type="ECO:0000256" key="12">
    <source>
        <dbReference type="ARBA" id="ARBA00023137"/>
    </source>
</evidence>
<dbReference type="Pfam" id="PF07679">
    <property type="entry name" value="I-set"/>
    <property type="match status" value="3"/>
</dbReference>
<keyword evidence="10 24" id="KW-1133">Transmembrane helix</keyword>
<name>A0AA38ITN2_9CUCU</name>